<accession>A0A1F6BFG0</accession>
<evidence type="ECO:0000313" key="12">
    <source>
        <dbReference type="Proteomes" id="UP000176186"/>
    </source>
</evidence>
<dbReference type="GO" id="GO:0005524">
    <property type="term" value="F:ATP binding"/>
    <property type="evidence" value="ECO:0007669"/>
    <property type="project" value="UniProtKB-UniRule"/>
</dbReference>
<sequence length="265" mass="30454">MNKILVICGPTATGKTALAAQFARVFNGELISADSRQVYRGMDLASGKDRPDVPIWLYDVVAPDEEFSVSHWVRLARTAIADIIKRGKLPIIVGGTGLYINALLHPFETIDIPPNKALRKKLYKLSVSDLQKMVTRGDINDSDWNNPRRLIRKIEIKKFQPRRPADLQAFDYLIIGLSASLSVLDTRIDERLKKRLRQGMKEEIMSLLKTYKKELPSMTAIGLNEHAYARRQLTWFKKQTDIHWFDIRSETCADDIELLVRKWYT</sequence>
<comment type="caution">
    <text evidence="11">The sequence shown here is derived from an EMBL/GenBank/DDBJ whole genome shotgun (WGS) entry which is preliminary data.</text>
</comment>
<reference evidence="11 12" key="1">
    <citation type="journal article" date="2016" name="Nat. Commun.">
        <title>Thousands of microbial genomes shed light on interconnected biogeochemical processes in an aquifer system.</title>
        <authorList>
            <person name="Anantharaman K."/>
            <person name="Brown C.T."/>
            <person name="Hug L.A."/>
            <person name="Sharon I."/>
            <person name="Castelle C.J."/>
            <person name="Probst A.J."/>
            <person name="Thomas B.C."/>
            <person name="Singh A."/>
            <person name="Wilkins M.J."/>
            <person name="Karaoz U."/>
            <person name="Brodie E.L."/>
            <person name="Williams K.H."/>
            <person name="Hubbard S.S."/>
            <person name="Banfield J.F."/>
        </authorList>
    </citation>
    <scope>NUCLEOTIDE SEQUENCE [LARGE SCALE GENOMIC DNA]</scope>
</reference>
<comment type="cofactor">
    <cofactor evidence="1 10">
        <name>Mg(2+)</name>
        <dbReference type="ChEBI" id="CHEBI:18420"/>
    </cofactor>
</comment>
<protein>
    <recommendedName>
        <fullName evidence="10">tRNA dimethylallyltransferase</fullName>
        <ecNumber evidence="10">2.5.1.75</ecNumber>
    </recommendedName>
    <alternativeName>
        <fullName evidence="10">Dimethylallyl diphosphate:tRNA dimethylallyltransferase</fullName>
        <shortName evidence="10">DMAPP:tRNA dimethylallyltransferase</shortName>
        <shortName evidence="10">DMATase</shortName>
    </alternativeName>
    <alternativeName>
        <fullName evidence="10">Isopentenyl-diphosphate:tRNA isopentenyltransferase</fullName>
        <shortName evidence="10">IPP transferase</shortName>
        <shortName evidence="10">IPPT</shortName>
        <shortName evidence="10">IPTase</shortName>
    </alternativeName>
</protein>
<feature type="site" description="Interaction with substrate tRNA" evidence="10">
    <location>
        <position position="119"/>
    </location>
</feature>
<dbReference type="Gene3D" id="3.40.50.300">
    <property type="entry name" value="P-loop containing nucleotide triphosphate hydrolases"/>
    <property type="match status" value="2"/>
</dbReference>
<evidence type="ECO:0000256" key="9">
    <source>
        <dbReference type="ARBA" id="ARBA00049563"/>
    </source>
</evidence>
<keyword evidence="4 10" id="KW-0808">Transferase</keyword>
<evidence type="ECO:0000256" key="4">
    <source>
        <dbReference type="ARBA" id="ARBA00022679"/>
    </source>
</evidence>
<dbReference type="InterPro" id="IPR018022">
    <property type="entry name" value="IPT"/>
</dbReference>
<evidence type="ECO:0000256" key="7">
    <source>
        <dbReference type="ARBA" id="ARBA00022840"/>
    </source>
</evidence>
<feature type="site" description="Interaction with substrate tRNA" evidence="10">
    <location>
        <position position="96"/>
    </location>
</feature>
<dbReference type="Proteomes" id="UP000176186">
    <property type="component" value="Unassembled WGS sequence"/>
</dbReference>
<evidence type="ECO:0000256" key="3">
    <source>
        <dbReference type="ARBA" id="ARBA00005842"/>
    </source>
</evidence>
<dbReference type="PANTHER" id="PTHR11088">
    <property type="entry name" value="TRNA DIMETHYLALLYLTRANSFERASE"/>
    <property type="match status" value="1"/>
</dbReference>
<dbReference type="AlphaFoldDB" id="A0A1F6BFG0"/>
<dbReference type="GO" id="GO:0052381">
    <property type="term" value="F:tRNA dimethylallyltransferase activity"/>
    <property type="evidence" value="ECO:0007669"/>
    <property type="project" value="UniProtKB-UniRule"/>
</dbReference>
<keyword evidence="7 10" id="KW-0067">ATP-binding</keyword>
<dbReference type="InterPro" id="IPR027417">
    <property type="entry name" value="P-loop_NTPase"/>
</dbReference>
<evidence type="ECO:0000256" key="2">
    <source>
        <dbReference type="ARBA" id="ARBA00003213"/>
    </source>
</evidence>
<evidence type="ECO:0000313" key="11">
    <source>
        <dbReference type="EMBL" id="OGG35257.1"/>
    </source>
</evidence>
<evidence type="ECO:0000256" key="10">
    <source>
        <dbReference type="HAMAP-Rule" id="MF_00185"/>
    </source>
</evidence>
<feature type="region of interest" description="Interaction with substrate tRNA" evidence="10">
    <location>
        <begin position="34"/>
        <end position="37"/>
    </location>
</feature>
<evidence type="ECO:0000256" key="1">
    <source>
        <dbReference type="ARBA" id="ARBA00001946"/>
    </source>
</evidence>
<name>A0A1F6BFG0_9BACT</name>
<dbReference type="EC" id="2.5.1.75" evidence="10"/>
<dbReference type="InterPro" id="IPR039657">
    <property type="entry name" value="Dimethylallyltransferase"/>
</dbReference>
<proteinExistence type="inferred from homology"/>
<evidence type="ECO:0000256" key="6">
    <source>
        <dbReference type="ARBA" id="ARBA00022741"/>
    </source>
</evidence>
<dbReference type="PANTHER" id="PTHR11088:SF60">
    <property type="entry name" value="TRNA DIMETHYLALLYLTRANSFERASE"/>
    <property type="match status" value="1"/>
</dbReference>
<dbReference type="SUPFAM" id="SSF52540">
    <property type="entry name" value="P-loop containing nucleoside triphosphate hydrolases"/>
    <property type="match status" value="2"/>
</dbReference>
<dbReference type="EMBL" id="MFKE01000016">
    <property type="protein sequence ID" value="OGG35257.1"/>
    <property type="molecule type" value="Genomic_DNA"/>
</dbReference>
<dbReference type="Pfam" id="PF01715">
    <property type="entry name" value="IPPT"/>
    <property type="match status" value="1"/>
</dbReference>
<keyword evidence="6 10" id="KW-0547">Nucleotide-binding</keyword>
<keyword evidence="5 10" id="KW-0819">tRNA processing</keyword>
<comment type="subunit">
    <text evidence="10">Monomer.</text>
</comment>
<comment type="catalytic activity">
    <reaction evidence="9 10">
        <text>adenosine(37) in tRNA + dimethylallyl diphosphate = N(6)-dimethylallyladenosine(37) in tRNA + diphosphate</text>
        <dbReference type="Rhea" id="RHEA:26482"/>
        <dbReference type="Rhea" id="RHEA-COMP:10162"/>
        <dbReference type="Rhea" id="RHEA-COMP:10375"/>
        <dbReference type="ChEBI" id="CHEBI:33019"/>
        <dbReference type="ChEBI" id="CHEBI:57623"/>
        <dbReference type="ChEBI" id="CHEBI:74411"/>
        <dbReference type="ChEBI" id="CHEBI:74415"/>
        <dbReference type="EC" id="2.5.1.75"/>
    </reaction>
</comment>
<dbReference type="GO" id="GO:0006400">
    <property type="term" value="P:tRNA modification"/>
    <property type="evidence" value="ECO:0007669"/>
    <property type="project" value="TreeGrafter"/>
</dbReference>
<comment type="similarity">
    <text evidence="3 10">Belongs to the IPP transferase family.</text>
</comment>
<dbReference type="STRING" id="1798401.A2363_02415"/>
<comment type="caution">
    <text evidence="10">Lacks conserved residue(s) required for the propagation of feature annotation.</text>
</comment>
<comment type="function">
    <text evidence="2 10">Catalyzes the transfer of a dimethylallyl group onto the adenine at position 37 in tRNAs that read codons beginning with uridine, leading to the formation of N6-(dimethylallyl)adenosine (i(6)A).</text>
</comment>
<feature type="binding site" evidence="10">
    <location>
        <begin position="9"/>
        <end position="16"/>
    </location>
    <ligand>
        <name>ATP</name>
        <dbReference type="ChEBI" id="CHEBI:30616"/>
    </ligand>
</feature>
<organism evidence="11 12">
    <name type="scientific">Candidatus Gottesmanbacteria bacterium RIFOXYB1_FULL_47_11</name>
    <dbReference type="NCBI Taxonomy" id="1798401"/>
    <lineage>
        <taxon>Bacteria</taxon>
        <taxon>Candidatus Gottesmaniibacteriota</taxon>
    </lineage>
</organism>
<feature type="binding site" evidence="10">
    <location>
        <begin position="11"/>
        <end position="16"/>
    </location>
    <ligand>
        <name>substrate</name>
    </ligand>
</feature>
<evidence type="ECO:0000256" key="8">
    <source>
        <dbReference type="ARBA" id="ARBA00022842"/>
    </source>
</evidence>
<gene>
    <name evidence="10" type="primary">miaA</name>
    <name evidence="11" type="ORF">A2363_02415</name>
</gene>
<dbReference type="HAMAP" id="MF_00185">
    <property type="entry name" value="IPP_trans"/>
    <property type="match status" value="1"/>
</dbReference>
<evidence type="ECO:0000256" key="5">
    <source>
        <dbReference type="ARBA" id="ARBA00022694"/>
    </source>
</evidence>
<keyword evidence="8 10" id="KW-0460">Magnesium</keyword>